<dbReference type="AlphaFoldDB" id="A0A849BX48"/>
<comment type="caution">
    <text evidence="6">The sequence shown here is derived from an EMBL/GenBank/DDBJ whole genome shotgun (WGS) entry which is preliminary data.</text>
</comment>
<dbReference type="Gene3D" id="3.40.605.10">
    <property type="entry name" value="Aldehyde Dehydrogenase, Chain A, domain 1"/>
    <property type="match status" value="1"/>
</dbReference>
<evidence type="ECO:0000313" key="6">
    <source>
        <dbReference type="EMBL" id="NNH70844.1"/>
    </source>
</evidence>
<dbReference type="FunFam" id="3.40.605.10:FF:000007">
    <property type="entry name" value="NAD/NADP-dependent betaine aldehyde dehydrogenase"/>
    <property type="match status" value="1"/>
</dbReference>
<dbReference type="SUPFAM" id="SSF53720">
    <property type="entry name" value="ALDH-like"/>
    <property type="match status" value="1"/>
</dbReference>
<protein>
    <submittedName>
        <fullName evidence="6">Aldehyde dehydrogenase family protein</fullName>
    </submittedName>
</protein>
<keyword evidence="7" id="KW-1185">Reference proteome</keyword>
<evidence type="ECO:0000256" key="3">
    <source>
        <dbReference type="PROSITE-ProRule" id="PRU10007"/>
    </source>
</evidence>
<dbReference type="FunFam" id="3.40.605.10:FF:000026">
    <property type="entry name" value="Aldehyde dehydrogenase, putative"/>
    <property type="match status" value="1"/>
</dbReference>
<evidence type="ECO:0000256" key="1">
    <source>
        <dbReference type="ARBA" id="ARBA00009986"/>
    </source>
</evidence>
<dbReference type="InterPro" id="IPR029510">
    <property type="entry name" value="Ald_DH_CS_GLU"/>
</dbReference>
<reference evidence="6 7" key="1">
    <citation type="submission" date="2020-05" db="EMBL/GenBank/DDBJ databases">
        <title>MicrobeNet Type strains.</title>
        <authorList>
            <person name="Nicholson A.C."/>
        </authorList>
    </citation>
    <scope>NUCLEOTIDE SEQUENCE [LARGE SCALE GENOMIC DNA]</scope>
    <source>
        <strain evidence="6 7">JCM 3224</strain>
    </source>
</reference>
<proteinExistence type="inferred from homology"/>
<dbReference type="CDD" id="cd07089">
    <property type="entry name" value="ALDH_CddD-AldA-like"/>
    <property type="match status" value="1"/>
</dbReference>
<dbReference type="InterPro" id="IPR016163">
    <property type="entry name" value="Ald_DH_C"/>
</dbReference>
<feature type="active site" evidence="3">
    <location>
        <position position="281"/>
    </location>
</feature>
<sequence length="514" mass="54125">MPVDTCDSARSSRVSDLPATTPEFTVVTSISQLYIDGTWVDSVSESIIDVLNPATEEVIGRVPQATVAEVTRAIEAARRAFDEGPWPTMSPHERAQVLRKMADVMEKRRAELVDLNIAESGSTRALAEYLQVGIPIEHLRDMAERILPSFEFERGVLPTIGQGIGQGVVVREPAGVAALISAYNFPLFLNVMKVAPALAAGCTVVLKPAPATPLEALVLGEIADEAGLPPGVLNIVTGGIDAGRELTTNPKIDLVSFTGSDTVGRLVYEQAAPSLKKVVLELGGKSANIVCEDADLAKAAQSVIGNMVTHAGQGCSLLTRTLVHRTRCDELIAMVTAGLGMIKVGDPAEPYIQMGPLISAEQRDKVESLIASGIEQGARIAFGGGRPAGLGNGYFVEPTLFVDVDNSMEIAQKEFFGPVGVVIPFDDDDHAVRLANDSDFGLGGGVFSADTVRALGIAKRIRTGMVGINGGGGGVTPHVPFGGYKQSGLGREWGAAGLEEYLQTKSITWSAARG</sequence>
<dbReference type="InterPro" id="IPR016162">
    <property type="entry name" value="Ald_DH_N"/>
</dbReference>
<dbReference type="Pfam" id="PF00171">
    <property type="entry name" value="Aldedh"/>
    <property type="match status" value="1"/>
</dbReference>
<name>A0A849BX48_9NOCA</name>
<gene>
    <name evidence="6" type="ORF">HLB23_13385</name>
</gene>
<accession>A0A849BX48</accession>
<dbReference type="PANTHER" id="PTHR42804:SF1">
    <property type="entry name" value="ALDEHYDE DEHYDROGENASE-RELATED"/>
    <property type="match status" value="1"/>
</dbReference>
<feature type="domain" description="Aldehyde dehydrogenase" evidence="5">
    <location>
        <begin position="39"/>
        <end position="507"/>
    </location>
</feature>
<dbReference type="InterPro" id="IPR016161">
    <property type="entry name" value="Ald_DH/histidinol_DH"/>
</dbReference>
<organism evidence="6 7">
    <name type="scientific">Nocardia uniformis</name>
    <dbReference type="NCBI Taxonomy" id="53432"/>
    <lineage>
        <taxon>Bacteria</taxon>
        <taxon>Bacillati</taxon>
        <taxon>Actinomycetota</taxon>
        <taxon>Actinomycetes</taxon>
        <taxon>Mycobacteriales</taxon>
        <taxon>Nocardiaceae</taxon>
        <taxon>Nocardia</taxon>
    </lineage>
</organism>
<evidence type="ECO:0000313" key="7">
    <source>
        <dbReference type="Proteomes" id="UP000586827"/>
    </source>
</evidence>
<dbReference type="FunFam" id="3.40.309.10:FF:000009">
    <property type="entry name" value="Aldehyde dehydrogenase A"/>
    <property type="match status" value="1"/>
</dbReference>
<dbReference type="PANTHER" id="PTHR42804">
    <property type="entry name" value="ALDEHYDE DEHYDROGENASE"/>
    <property type="match status" value="1"/>
</dbReference>
<keyword evidence="2 4" id="KW-0560">Oxidoreductase</keyword>
<dbReference type="PROSITE" id="PS00687">
    <property type="entry name" value="ALDEHYDE_DEHYDR_GLU"/>
    <property type="match status" value="1"/>
</dbReference>
<evidence type="ECO:0000259" key="5">
    <source>
        <dbReference type="Pfam" id="PF00171"/>
    </source>
</evidence>
<dbReference type="GO" id="GO:0016620">
    <property type="term" value="F:oxidoreductase activity, acting on the aldehyde or oxo group of donors, NAD or NADP as acceptor"/>
    <property type="evidence" value="ECO:0007669"/>
    <property type="project" value="InterPro"/>
</dbReference>
<evidence type="ECO:0000256" key="4">
    <source>
        <dbReference type="RuleBase" id="RU003345"/>
    </source>
</evidence>
<dbReference type="Gene3D" id="3.40.309.10">
    <property type="entry name" value="Aldehyde Dehydrogenase, Chain A, domain 2"/>
    <property type="match status" value="1"/>
</dbReference>
<evidence type="ECO:0000256" key="2">
    <source>
        <dbReference type="ARBA" id="ARBA00023002"/>
    </source>
</evidence>
<comment type="similarity">
    <text evidence="1 4">Belongs to the aldehyde dehydrogenase family.</text>
</comment>
<dbReference type="RefSeq" id="WP_084521617.1">
    <property type="nucleotide sequence ID" value="NZ_JABELX010000004.1"/>
</dbReference>
<dbReference type="Proteomes" id="UP000586827">
    <property type="component" value="Unassembled WGS sequence"/>
</dbReference>
<dbReference type="InterPro" id="IPR015590">
    <property type="entry name" value="Aldehyde_DH_dom"/>
</dbReference>
<dbReference type="EMBL" id="JABELX010000004">
    <property type="protein sequence ID" value="NNH70844.1"/>
    <property type="molecule type" value="Genomic_DNA"/>
</dbReference>